<sequence length="22" mass="2275">QVSSHAELVHLGIDMGVVRVAG</sequence>
<dbReference type="GO" id="GO:0003677">
    <property type="term" value="F:DNA binding"/>
    <property type="evidence" value="ECO:0007669"/>
    <property type="project" value="UniProtKB-KW"/>
</dbReference>
<keyword evidence="1" id="KW-0238">DNA-binding</keyword>
<dbReference type="EMBL" id="VZPQ01000073">
    <property type="protein sequence ID" value="KAB0562424.1"/>
    <property type="molecule type" value="Genomic_DNA"/>
</dbReference>
<gene>
    <name evidence="1" type="ORF">F7R03_28045</name>
</gene>
<comment type="caution">
    <text evidence="1">The sequence shown here is derived from an EMBL/GenBank/DDBJ whole genome shotgun (WGS) entry which is preliminary data.</text>
</comment>
<dbReference type="Proteomes" id="UP000423257">
    <property type="component" value="Unassembled WGS sequence"/>
</dbReference>
<protein>
    <submittedName>
        <fullName evidence="1">DNA-binding response regulator</fullName>
    </submittedName>
</protein>
<name>A0A6H9S445_9PSED</name>
<reference evidence="1 2" key="1">
    <citation type="submission" date="2019-09" db="EMBL/GenBank/DDBJ databases">
        <title>Draft genome sequences of 48 bacterial type strains from the CCUG.</title>
        <authorList>
            <person name="Tunovic T."/>
            <person name="Pineiro-Iglesias B."/>
            <person name="Unosson C."/>
            <person name="Inganas E."/>
            <person name="Ohlen M."/>
            <person name="Cardew S."/>
            <person name="Jensie-Markopoulos S."/>
            <person name="Salva-Serra F."/>
            <person name="Jaen-Luchoro D."/>
            <person name="Karlsson R."/>
            <person name="Svensson-Stadler L."/>
            <person name="Chun J."/>
            <person name="Moore E."/>
        </authorList>
    </citation>
    <scope>NUCLEOTIDE SEQUENCE [LARGE SCALE GENOMIC DNA]</scope>
    <source>
        <strain evidence="1 2">CCUG 51524</strain>
    </source>
</reference>
<feature type="non-terminal residue" evidence="1">
    <location>
        <position position="1"/>
    </location>
</feature>
<proteinExistence type="predicted"/>
<evidence type="ECO:0000313" key="2">
    <source>
        <dbReference type="Proteomes" id="UP000423257"/>
    </source>
</evidence>
<organism evidence="1 2">
    <name type="scientific">Pseudomonas palleroniana</name>
    <dbReference type="NCBI Taxonomy" id="191390"/>
    <lineage>
        <taxon>Bacteria</taxon>
        <taxon>Pseudomonadati</taxon>
        <taxon>Pseudomonadota</taxon>
        <taxon>Gammaproteobacteria</taxon>
        <taxon>Pseudomonadales</taxon>
        <taxon>Pseudomonadaceae</taxon>
        <taxon>Pseudomonas</taxon>
    </lineage>
</organism>
<accession>A0A6H9S445</accession>
<dbReference type="AlphaFoldDB" id="A0A6H9S445"/>
<evidence type="ECO:0000313" key="1">
    <source>
        <dbReference type="EMBL" id="KAB0562424.1"/>
    </source>
</evidence>